<evidence type="ECO:0000256" key="11">
    <source>
        <dbReference type="ARBA" id="ARBA00022989"/>
    </source>
</evidence>
<feature type="transmembrane region" description="Helical" evidence="16">
    <location>
        <begin position="21"/>
        <end position="41"/>
    </location>
</feature>
<dbReference type="InterPro" id="IPR003856">
    <property type="entry name" value="LPS_length_determ_N"/>
</dbReference>
<evidence type="ECO:0000259" key="18">
    <source>
        <dbReference type="Pfam" id="PF13614"/>
    </source>
</evidence>
<keyword evidence="12 16" id="KW-0472">Membrane</keyword>
<dbReference type="CDD" id="cd05387">
    <property type="entry name" value="BY-kinase"/>
    <property type="match status" value="1"/>
</dbReference>
<evidence type="ECO:0000256" key="3">
    <source>
        <dbReference type="ARBA" id="ARBA00008883"/>
    </source>
</evidence>
<evidence type="ECO:0000313" key="20">
    <source>
        <dbReference type="Proteomes" id="UP000294558"/>
    </source>
</evidence>
<comment type="similarity">
    <text evidence="3">Belongs to the etk/wzc family.</text>
</comment>
<dbReference type="GO" id="GO:0005524">
    <property type="term" value="F:ATP binding"/>
    <property type="evidence" value="ECO:0007669"/>
    <property type="project" value="UniProtKB-KW"/>
</dbReference>
<dbReference type="InterPro" id="IPR005702">
    <property type="entry name" value="Wzc-like_C"/>
</dbReference>
<feature type="domain" description="AAA" evidence="18">
    <location>
        <begin position="316"/>
        <end position="457"/>
    </location>
</feature>
<evidence type="ECO:0000256" key="1">
    <source>
        <dbReference type="ARBA" id="ARBA00004429"/>
    </source>
</evidence>
<comment type="catalytic activity">
    <reaction evidence="14">
        <text>L-tyrosyl-[protein] + ATP = O-phospho-L-tyrosyl-[protein] + ADP + H(+)</text>
        <dbReference type="Rhea" id="RHEA:10596"/>
        <dbReference type="Rhea" id="RHEA-COMP:10136"/>
        <dbReference type="Rhea" id="RHEA-COMP:20101"/>
        <dbReference type="ChEBI" id="CHEBI:15378"/>
        <dbReference type="ChEBI" id="CHEBI:30616"/>
        <dbReference type="ChEBI" id="CHEBI:46858"/>
        <dbReference type="ChEBI" id="CHEBI:61978"/>
        <dbReference type="ChEBI" id="CHEBI:456216"/>
    </reaction>
</comment>
<evidence type="ECO:0000256" key="7">
    <source>
        <dbReference type="ARBA" id="ARBA00022692"/>
    </source>
</evidence>
<organism evidence="19 20">
    <name type="scientific">Ilumatobacter fluminis</name>
    <dbReference type="NCBI Taxonomy" id="467091"/>
    <lineage>
        <taxon>Bacteria</taxon>
        <taxon>Bacillati</taxon>
        <taxon>Actinomycetota</taxon>
        <taxon>Acidimicrobiia</taxon>
        <taxon>Acidimicrobiales</taxon>
        <taxon>Ilumatobacteraceae</taxon>
        <taxon>Ilumatobacter</taxon>
    </lineage>
</organism>
<dbReference type="PANTHER" id="PTHR32309:SF31">
    <property type="entry name" value="CAPSULAR EXOPOLYSACCHARIDE FAMILY"/>
    <property type="match status" value="1"/>
</dbReference>
<dbReference type="OrthoDB" id="9812433at2"/>
<dbReference type="GO" id="GO:0004713">
    <property type="term" value="F:protein tyrosine kinase activity"/>
    <property type="evidence" value="ECO:0007669"/>
    <property type="project" value="UniProtKB-KW"/>
</dbReference>
<evidence type="ECO:0000256" key="10">
    <source>
        <dbReference type="ARBA" id="ARBA00022840"/>
    </source>
</evidence>
<dbReference type="Proteomes" id="UP000294558">
    <property type="component" value="Unassembled WGS sequence"/>
</dbReference>
<dbReference type="AlphaFoldDB" id="A0A4R7I566"/>
<keyword evidence="13" id="KW-0829">Tyrosine-protein kinase</keyword>
<evidence type="ECO:0000256" key="15">
    <source>
        <dbReference type="SAM" id="Coils"/>
    </source>
</evidence>
<reference evidence="19 20" key="1">
    <citation type="submission" date="2019-03" db="EMBL/GenBank/DDBJ databases">
        <title>Sequencing the genomes of 1000 actinobacteria strains.</title>
        <authorList>
            <person name="Klenk H.-P."/>
        </authorList>
    </citation>
    <scope>NUCLEOTIDE SEQUENCE [LARGE SCALE GENOMIC DNA]</scope>
    <source>
        <strain evidence="19 20">DSM 18936</strain>
    </source>
</reference>
<dbReference type="PANTHER" id="PTHR32309">
    <property type="entry name" value="TYROSINE-PROTEIN KINASE"/>
    <property type="match status" value="1"/>
</dbReference>
<evidence type="ECO:0000256" key="14">
    <source>
        <dbReference type="ARBA" id="ARBA00053015"/>
    </source>
</evidence>
<protein>
    <submittedName>
        <fullName evidence="19">Capsular exopolysaccharide synthesis family protein</fullName>
    </submittedName>
</protein>
<keyword evidence="10" id="KW-0067">ATP-binding</keyword>
<dbReference type="GO" id="GO:0005886">
    <property type="term" value="C:plasma membrane"/>
    <property type="evidence" value="ECO:0007669"/>
    <property type="project" value="UniProtKB-SubCell"/>
</dbReference>
<dbReference type="Gene3D" id="3.40.50.300">
    <property type="entry name" value="P-loop containing nucleotide triphosphate hydrolases"/>
    <property type="match status" value="1"/>
</dbReference>
<evidence type="ECO:0000256" key="4">
    <source>
        <dbReference type="ARBA" id="ARBA00022475"/>
    </source>
</evidence>
<evidence type="ECO:0000256" key="5">
    <source>
        <dbReference type="ARBA" id="ARBA00022519"/>
    </source>
</evidence>
<dbReference type="Pfam" id="PF02706">
    <property type="entry name" value="Wzz"/>
    <property type="match status" value="1"/>
</dbReference>
<proteinExistence type="inferred from homology"/>
<keyword evidence="6" id="KW-0808">Transferase</keyword>
<keyword evidence="8" id="KW-0547">Nucleotide-binding</keyword>
<keyword evidence="9" id="KW-0418">Kinase</keyword>
<evidence type="ECO:0000256" key="16">
    <source>
        <dbReference type="SAM" id="Phobius"/>
    </source>
</evidence>
<sequence length="504" mass="53660">MELPNDEMTVRDYAGVLRRRWWVIAAFVGVAVVLSLATSLAQDQVYEAEARLLVETGGGDSLFADDSELRGADATRAIQTEIEVIEGERVRTRVERRLEIDDPAEAEARAVGVTDVIVVTVRSNDPEQARDLANAYVEEYIEERRDQAVEELLAAGEQIQEKLAELQVSIDELASDDPLRSSLLAQQAAFQETLGQLQVDAGLKTGGAAVVQIAELPVDPVEPTPLRSAAIAAFIGAVLGVIVVLLAERLDDSVRTEQDVAKITTSPTLAVVPMDPPPDPRPVSISSPNDVAVEMFRGLRNNLIFLGLEQHVGLIQVTSAVAGEGKTTTAANLACVFAQAGRSVVIVDCDLRRPQLHNTFSVSRSPGFTDQMMGADDVTPHTIRVGDGATLDVLPAGAVLSNPGELFLRDRCADVLQALTARYDFVIVDSPPVLPVADAVALSRHVDAVLFVIEARSTSSGDAAEALARLGQAGAPTAGVVLNQAGRRGGTYAYRSEAMDSTSA</sequence>
<evidence type="ECO:0000256" key="8">
    <source>
        <dbReference type="ARBA" id="ARBA00022741"/>
    </source>
</evidence>
<evidence type="ECO:0000256" key="13">
    <source>
        <dbReference type="ARBA" id="ARBA00023137"/>
    </source>
</evidence>
<keyword evidence="15" id="KW-0175">Coiled coil</keyword>
<comment type="similarity">
    <text evidence="2">Belongs to the CpsC/CapA family.</text>
</comment>
<comment type="subcellular location">
    <subcellularLocation>
        <location evidence="1">Cell inner membrane</location>
        <topology evidence="1">Multi-pass membrane protein</topology>
    </subcellularLocation>
</comment>
<evidence type="ECO:0000256" key="12">
    <source>
        <dbReference type="ARBA" id="ARBA00023136"/>
    </source>
</evidence>
<keyword evidence="7 16" id="KW-0812">Transmembrane</keyword>
<evidence type="ECO:0000313" key="19">
    <source>
        <dbReference type="EMBL" id="TDT18480.1"/>
    </source>
</evidence>
<dbReference type="InterPro" id="IPR050445">
    <property type="entry name" value="Bact_polysacc_biosynth/exp"/>
</dbReference>
<keyword evidence="20" id="KW-1185">Reference proteome</keyword>
<dbReference type="SUPFAM" id="SSF52540">
    <property type="entry name" value="P-loop containing nucleoside triphosphate hydrolases"/>
    <property type="match status" value="1"/>
</dbReference>
<keyword evidence="11 16" id="KW-1133">Transmembrane helix</keyword>
<dbReference type="EMBL" id="SOAU01000001">
    <property type="protein sequence ID" value="TDT18480.1"/>
    <property type="molecule type" value="Genomic_DNA"/>
</dbReference>
<gene>
    <name evidence="19" type="ORF">BDK89_4101</name>
</gene>
<evidence type="ECO:0000256" key="6">
    <source>
        <dbReference type="ARBA" id="ARBA00022679"/>
    </source>
</evidence>
<dbReference type="InterPro" id="IPR027417">
    <property type="entry name" value="P-loop_NTPase"/>
</dbReference>
<dbReference type="NCBIfam" id="TIGR01007">
    <property type="entry name" value="eps_fam"/>
    <property type="match status" value="1"/>
</dbReference>
<evidence type="ECO:0000259" key="17">
    <source>
        <dbReference type="Pfam" id="PF02706"/>
    </source>
</evidence>
<dbReference type="Pfam" id="PF13614">
    <property type="entry name" value="AAA_31"/>
    <property type="match status" value="1"/>
</dbReference>
<feature type="coiled-coil region" evidence="15">
    <location>
        <begin position="149"/>
        <end position="176"/>
    </location>
</feature>
<dbReference type="RefSeq" id="WP_133870693.1">
    <property type="nucleotide sequence ID" value="NZ_SOAU01000001.1"/>
</dbReference>
<accession>A0A4R7I566</accession>
<keyword evidence="5" id="KW-0997">Cell inner membrane</keyword>
<keyword evidence="4" id="KW-1003">Cell membrane</keyword>
<dbReference type="InterPro" id="IPR025669">
    <property type="entry name" value="AAA_dom"/>
</dbReference>
<feature type="domain" description="Polysaccharide chain length determinant N-terminal" evidence="17">
    <location>
        <begin position="6"/>
        <end position="94"/>
    </location>
</feature>
<evidence type="ECO:0000256" key="9">
    <source>
        <dbReference type="ARBA" id="ARBA00022777"/>
    </source>
</evidence>
<evidence type="ECO:0000256" key="2">
    <source>
        <dbReference type="ARBA" id="ARBA00006683"/>
    </source>
</evidence>
<name>A0A4R7I566_9ACTN</name>
<comment type="caution">
    <text evidence="19">The sequence shown here is derived from an EMBL/GenBank/DDBJ whole genome shotgun (WGS) entry which is preliminary data.</text>
</comment>